<dbReference type="Gene3D" id="1.10.472.10">
    <property type="entry name" value="Cyclin-like"/>
    <property type="match status" value="2"/>
</dbReference>
<dbReference type="PIRSF" id="PIRSF001771">
    <property type="entry name" value="Cyclin_A_B_D_E"/>
    <property type="match status" value="1"/>
</dbReference>
<evidence type="ECO:0000256" key="2">
    <source>
        <dbReference type="ARBA" id="ARBA00023127"/>
    </source>
</evidence>
<dbReference type="GO" id="GO:0016538">
    <property type="term" value="F:cyclin-dependent protein serine/threonine kinase regulator activity"/>
    <property type="evidence" value="ECO:0007669"/>
    <property type="project" value="InterPro"/>
</dbReference>
<dbReference type="Pfam" id="PF02984">
    <property type="entry name" value="Cyclin_C"/>
    <property type="match status" value="1"/>
</dbReference>
<dbReference type="GO" id="GO:0051301">
    <property type="term" value="P:cell division"/>
    <property type="evidence" value="ECO:0007669"/>
    <property type="project" value="UniProtKB-KW"/>
</dbReference>
<evidence type="ECO:0000313" key="6">
    <source>
        <dbReference type="EMBL" id="TNV73232.1"/>
    </source>
</evidence>
<keyword evidence="1" id="KW-0132">Cell division</keyword>
<dbReference type="SMART" id="SM00385">
    <property type="entry name" value="CYCLIN"/>
    <property type="match status" value="2"/>
</dbReference>
<reference evidence="6" key="1">
    <citation type="submission" date="2019-06" db="EMBL/GenBank/DDBJ databases">
        <authorList>
            <person name="Zheng W."/>
        </authorList>
    </citation>
    <scope>NUCLEOTIDE SEQUENCE</scope>
    <source>
        <strain evidence="6">QDHG01</strain>
    </source>
</reference>
<evidence type="ECO:0000256" key="3">
    <source>
        <dbReference type="ARBA" id="ARBA00023306"/>
    </source>
</evidence>
<dbReference type="InterPro" id="IPR000014">
    <property type="entry name" value="PAS"/>
</dbReference>
<dbReference type="InterPro" id="IPR013763">
    <property type="entry name" value="Cyclin-like_dom"/>
</dbReference>
<dbReference type="PANTHER" id="PTHR10177">
    <property type="entry name" value="CYCLINS"/>
    <property type="match status" value="1"/>
</dbReference>
<dbReference type="Proteomes" id="UP000785679">
    <property type="component" value="Unassembled WGS sequence"/>
</dbReference>
<dbReference type="EMBL" id="RRYP01019479">
    <property type="protein sequence ID" value="TNV73232.1"/>
    <property type="molecule type" value="Genomic_DNA"/>
</dbReference>
<keyword evidence="2 4" id="KW-0195">Cyclin</keyword>
<dbReference type="InterPro" id="IPR004367">
    <property type="entry name" value="Cyclin_C-dom"/>
</dbReference>
<dbReference type="Pfam" id="PF00134">
    <property type="entry name" value="Cyclin_N"/>
    <property type="match status" value="1"/>
</dbReference>
<dbReference type="SMART" id="SM01332">
    <property type="entry name" value="Cyclin_C"/>
    <property type="match status" value="1"/>
</dbReference>
<dbReference type="InterPro" id="IPR036915">
    <property type="entry name" value="Cyclin-like_sf"/>
</dbReference>
<dbReference type="InterPro" id="IPR006671">
    <property type="entry name" value="Cyclin_N"/>
</dbReference>
<accession>A0A8J8SW94</accession>
<evidence type="ECO:0000256" key="4">
    <source>
        <dbReference type="RuleBase" id="RU000383"/>
    </source>
</evidence>
<dbReference type="SUPFAM" id="SSF47954">
    <property type="entry name" value="Cyclin-like"/>
    <property type="match status" value="2"/>
</dbReference>
<keyword evidence="3" id="KW-0131">Cell cycle</keyword>
<dbReference type="PROSITE" id="PS50112">
    <property type="entry name" value="PAS"/>
    <property type="match status" value="1"/>
</dbReference>
<dbReference type="GO" id="GO:0044772">
    <property type="term" value="P:mitotic cell cycle phase transition"/>
    <property type="evidence" value="ECO:0007669"/>
    <property type="project" value="InterPro"/>
</dbReference>
<protein>
    <recommendedName>
        <fullName evidence="5">PAS domain-containing protein</fullName>
    </recommendedName>
</protein>
<name>A0A8J8SW94_HALGN</name>
<dbReference type="InterPro" id="IPR046965">
    <property type="entry name" value="Cyclin_A/B-like"/>
</dbReference>
<comment type="similarity">
    <text evidence="4">Belongs to the cyclin family.</text>
</comment>
<feature type="domain" description="PAS" evidence="5">
    <location>
        <begin position="207"/>
        <end position="252"/>
    </location>
</feature>
<dbReference type="OrthoDB" id="5590282at2759"/>
<evidence type="ECO:0000256" key="1">
    <source>
        <dbReference type="ARBA" id="ARBA00022618"/>
    </source>
</evidence>
<sequence>MKTLTRNLEVCDLLDIRNPQSVAEYAPQIYRYLHQEEKRHMYPQDFLLCNQSEITEKMRAYLIDWLSELHLIDKYIMLQGDLRKKDLQCLGITALHIACKYEEIYPPELKQILRVTDNAVSKEEVLALEFQILQTLDFNVTFPSILRFMERYARIAQVQERTQLLAQYLCDICLLDCTLMKEKPSKLASVCLFAAMRLAKPQAPTVWNATLTKNTGYKEEEVRGMAMDLIKFVKNVEQSSLQSLYKKYMSSRYMEAAALLSGATN</sequence>
<organism evidence="6 7">
    <name type="scientific">Halteria grandinella</name>
    <dbReference type="NCBI Taxonomy" id="5974"/>
    <lineage>
        <taxon>Eukaryota</taxon>
        <taxon>Sar</taxon>
        <taxon>Alveolata</taxon>
        <taxon>Ciliophora</taxon>
        <taxon>Intramacronucleata</taxon>
        <taxon>Spirotrichea</taxon>
        <taxon>Stichotrichia</taxon>
        <taxon>Sporadotrichida</taxon>
        <taxon>Halteriidae</taxon>
        <taxon>Halteria</taxon>
    </lineage>
</organism>
<comment type="caution">
    <text evidence="6">The sequence shown here is derived from an EMBL/GenBank/DDBJ whole genome shotgun (WGS) entry which is preliminary data.</text>
</comment>
<evidence type="ECO:0000313" key="7">
    <source>
        <dbReference type="Proteomes" id="UP000785679"/>
    </source>
</evidence>
<proteinExistence type="inferred from homology"/>
<keyword evidence="7" id="KW-1185">Reference proteome</keyword>
<evidence type="ECO:0000259" key="5">
    <source>
        <dbReference type="PROSITE" id="PS50112"/>
    </source>
</evidence>
<dbReference type="InterPro" id="IPR039361">
    <property type="entry name" value="Cyclin"/>
</dbReference>
<dbReference type="AlphaFoldDB" id="A0A8J8SW94"/>
<gene>
    <name evidence="6" type="ORF">FGO68_gene6934</name>
</gene>